<dbReference type="PANTHER" id="PTHR35391:SF7">
    <property type="entry name" value="C2H2-TYPE DOMAIN-CONTAINING PROTEIN"/>
    <property type="match status" value="1"/>
</dbReference>
<feature type="domain" description="C2H2-type" evidence="2">
    <location>
        <begin position="447"/>
        <end position="473"/>
    </location>
</feature>
<feature type="domain" description="C2H2-type" evidence="2">
    <location>
        <begin position="363"/>
        <end position="391"/>
    </location>
</feature>
<comment type="caution">
    <text evidence="3">The sequence shown here is derived from an EMBL/GenBank/DDBJ whole genome shotgun (WGS) entry which is preliminary data.</text>
</comment>
<reference evidence="4" key="1">
    <citation type="journal article" date="2017" name="Nat. Microbiol.">
        <title>Global analysis of biosynthetic gene clusters reveals vast potential of secondary metabolite production in Penicillium species.</title>
        <authorList>
            <person name="Nielsen J.C."/>
            <person name="Grijseels S."/>
            <person name="Prigent S."/>
            <person name="Ji B."/>
            <person name="Dainat J."/>
            <person name="Nielsen K.F."/>
            <person name="Frisvad J.C."/>
            <person name="Workman M."/>
            <person name="Nielsen J."/>
        </authorList>
    </citation>
    <scope>NUCLEOTIDE SEQUENCE [LARGE SCALE GENOMIC DNA]</scope>
    <source>
        <strain evidence="4">IBT 29486</strain>
    </source>
</reference>
<evidence type="ECO:0000313" key="3">
    <source>
        <dbReference type="EMBL" id="OQE06972.1"/>
    </source>
</evidence>
<dbReference type="STRING" id="29845.A0A1V6RYU4"/>
<dbReference type="EMBL" id="MDYP01000015">
    <property type="protein sequence ID" value="OQE06972.1"/>
    <property type="molecule type" value="Genomic_DNA"/>
</dbReference>
<evidence type="ECO:0000256" key="1">
    <source>
        <dbReference type="SAM" id="MobiDB-lite"/>
    </source>
</evidence>
<dbReference type="InterPro" id="IPR037104">
    <property type="entry name" value="Annexin_sf"/>
</dbReference>
<sequence length="930" mass="105388">MEEVISISEASQVCVERFARCVEVSTLKGNEWAENRLADLNLWISSTGACARGRASLESRLASRPEARDVVINLLELIGSMVDEYCIQMQHEPLDSYHDEDSISSYDEGQPRPFSPWSDDSSSGEESTDAYDRKVPSGNLIRESMHNIESILDQLGRIGVAIRRSGRRSRLQKADQRFDEKEHEELKGHLIAMLLTQSKSHPLERDSTRLSEVQLRLVLCNLKRRNRFLYAQQHSRGLDAKDDRHETHKRYKKVVGAEGDDITEESGLNLSGLGLKRANNSIVTGTSASNVSDSFNLQPEKAAASVASSLISTTAVDLDYPRPPQIEKDAHFFRCPCCCEALPVKTADTNRWRKHIADDLSPYTCILAGCNQPDALFSTKEAWRQHMLNGHSSMTYWVCFACGNGLQFNDRMAFEQHVKSIHTATITPDQIPVLVKLSKKTPPSEIRQCPLCNWAEEGFQVDKDVLLNHISKHIHSFSLRALPWADYNGHESDQRIRDSSEKVYQWLVENEIQVDPCLERPPYEKKILYSEYFQQNAYFAGSSRASSSGDPDSDESRESEMGELRRSGESIFHEGPEAAKLAAQRAKAEADIELVVPSSDKHLLYDAGADAKAMQSALNHTRNVDSKTIIKVLPRLTSDEILLLRLEYKARVRLQGKGINLAKHLRLKLGSSNFGKVAYATALGRWESEAYWANCYYQAETSYRELLIESLIGRSNAAIGEIKSCFRDTRYDNSLERCIRSELKADKFRVAVLLALEGRRQEDREPLDPRLITQDVSDLHQALVSREGGETAMINIIILRSDSHLREVLRAYEDTYGHNFVRRMIAKSRNLVGEPLAHILNGAINRSMRDALLLHQALHESKSDKERSTLLISRLVRLHWEPRHLEQVKIQYQQRYSERIEDAIAEEICSSATGEEWGEFCINLVYTSSP</sequence>
<feature type="region of interest" description="Disordered" evidence="1">
    <location>
        <begin position="542"/>
        <end position="566"/>
    </location>
</feature>
<organism evidence="3 4">
    <name type="scientific">Penicillium vulpinum</name>
    <dbReference type="NCBI Taxonomy" id="29845"/>
    <lineage>
        <taxon>Eukaryota</taxon>
        <taxon>Fungi</taxon>
        <taxon>Dikarya</taxon>
        <taxon>Ascomycota</taxon>
        <taxon>Pezizomycotina</taxon>
        <taxon>Eurotiomycetes</taxon>
        <taxon>Eurotiomycetidae</taxon>
        <taxon>Eurotiales</taxon>
        <taxon>Aspergillaceae</taxon>
        <taxon>Penicillium</taxon>
    </lineage>
</organism>
<feature type="compositionally biased region" description="Basic and acidic residues" evidence="1">
    <location>
        <begin position="554"/>
        <end position="566"/>
    </location>
</feature>
<protein>
    <recommendedName>
        <fullName evidence="2">C2H2-type domain-containing protein</fullName>
    </recommendedName>
</protein>
<evidence type="ECO:0000313" key="4">
    <source>
        <dbReference type="Proteomes" id="UP000191518"/>
    </source>
</evidence>
<dbReference type="AlphaFoldDB" id="A0A1V6RYU4"/>
<dbReference type="Proteomes" id="UP000191518">
    <property type="component" value="Unassembled WGS sequence"/>
</dbReference>
<dbReference type="InterPro" id="IPR013087">
    <property type="entry name" value="Znf_C2H2_type"/>
</dbReference>
<keyword evidence="4" id="KW-1185">Reference proteome</keyword>
<feature type="region of interest" description="Disordered" evidence="1">
    <location>
        <begin position="97"/>
        <end position="132"/>
    </location>
</feature>
<dbReference type="SMART" id="SM00355">
    <property type="entry name" value="ZnF_C2H2"/>
    <property type="match status" value="3"/>
</dbReference>
<feature type="domain" description="C2H2-type" evidence="2">
    <location>
        <begin position="397"/>
        <end position="422"/>
    </location>
</feature>
<accession>A0A1V6RYU4</accession>
<proteinExistence type="predicted"/>
<dbReference type="GO" id="GO:0005509">
    <property type="term" value="F:calcium ion binding"/>
    <property type="evidence" value="ECO:0007669"/>
    <property type="project" value="InterPro"/>
</dbReference>
<gene>
    <name evidence="3" type="ORF">PENVUL_c015G07415</name>
</gene>
<dbReference type="GO" id="GO:0005544">
    <property type="term" value="F:calcium-dependent phospholipid binding"/>
    <property type="evidence" value="ECO:0007669"/>
    <property type="project" value="InterPro"/>
</dbReference>
<dbReference type="Gene3D" id="1.10.220.10">
    <property type="entry name" value="Annexin"/>
    <property type="match status" value="3"/>
</dbReference>
<dbReference type="PANTHER" id="PTHR35391">
    <property type="entry name" value="C2H2-TYPE DOMAIN-CONTAINING PROTEIN-RELATED"/>
    <property type="match status" value="1"/>
</dbReference>
<evidence type="ECO:0000259" key="2">
    <source>
        <dbReference type="SMART" id="SM00355"/>
    </source>
</evidence>
<dbReference type="SUPFAM" id="SSF47874">
    <property type="entry name" value="Annexin"/>
    <property type="match status" value="1"/>
</dbReference>
<name>A0A1V6RYU4_9EURO</name>